<dbReference type="GO" id="GO:0043202">
    <property type="term" value="C:lysosomal lumen"/>
    <property type="evidence" value="ECO:0007669"/>
    <property type="project" value="UniProtKB-SubCell"/>
</dbReference>
<dbReference type="SUPFAM" id="SSF55895">
    <property type="entry name" value="Ribonuclease Rh-like"/>
    <property type="match status" value="1"/>
</dbReference>
<dbReference type="GO" id="GO:0033897">
    <property type="term" value="F:ribonuclease T2 activity"/>
    <property type="evidence" value="ECO:0007669"/>
    <property type="project" value="InterPro"/>
</dbReference>
<evidence type="ECO:0000256" key="1">
    <source>
        <dbReference type="ARBA" id="ARBA00004227"/>
    </source>
</evidence>
<dbReference type="GO" id="GO:0005576">
    <property type="term" value="C:extracellular region"/>
    <property type="evidence" value="ECO:0007669"/>
    <property type="project" value="TreeGrafter"/>
</dbReference>
<evidence type="ECO:0000256" key="3">
    <source>
        <dbReference type="RuleBase" id="RU004328"/>
    </source>
</evidence>
<gene>
    <name evidence="6 7" type="primary">LOC114444921</name>
</gene>
<dbReference type="AlphaFoldDB" id="A0A6P7JJ00"/>
<feature type="chain" id="PRO_5044651325" evidence="4">
    <location>
        <begin position="31"/>
        <end position="275"/>
    </location>
</feature>
<dbReference type="PANTHER" id="PTHR11240:SF85">
    <property type="entry name" value="RIBONUCLEASE T2"/>
    <property type="match status" value="1"/>
</dbReference>
<dbReference type="InterPro" id="IPR036430">
    <property type="entry name" value="RNase_T2-like_sf"/>
</dbReference>
<feature type="signal peptide" evidence="4">
    <location>
        <begin position="1"/>
        <end position="30"/>
    </location>
</feature>
<accession>A0A6P7JJ00</accession>
<dbReference type="InterPro" id="IPR018188">
    <property type="entry name" value="RNase_T2_His_AS_1"/>
</dbReference>
<reference evidence="6 7" key="1">
    <citation type="submission" date="2025-04" db="UniProtKB">
        <authorList>
            <consortium name="RefSeq"/>
        </authorList>
    </citation>
    <scope>IDENTIFICATION</scope>
</reference>
<dbReference type="PROSITE" id="PS00530">
    <property type="entry name" value="RNASE_T2_1"/>
    <property type="match status" value="1"/>
</dbReference>
<dbReference type="CTD" id="553485"/>
<dbReference type="PANTHER" id="PTHR11240">
    <property type="entry name" value="RIBONUCLEASE T2"/>
    <property type="match status" value="1"/>
</dbReference>
<dbReference type="Gene3D" id="3.90.730.10">
    <property type="entry name" value="Ribonuclease T2-like"/>
    <property type="match status" value="1"/>
</dbReference>
<evidence type="ECO:0000256" key="2">
    <source>
        <dbReference type="ARBA" id="ARBA00007469"/>
    </source>
</evidence>
<comment type="subcellular location">
    <subcellularLocation>
        <location evidence="1">Lysosome lumen</location>
    </subcellularLocation>
</comment>
<evidence type="ECO:0000313" key="7">
    <source>
        <dbReference type="RefSeq" id="XP_028275622.1"/>
    </source>
</evidence>
<evidence type="ECO:0000256" key="4">
    <source>
        <dbReference type="SAM" id="SignalP"/>
    </source>
</evidence>
<organism evidence="5 6">
    <name type="scientific">Parambassis ranga</name>
    <name type="common">Indian glassy fish</name>
    <dbReference type="NCBI Taxonomy" id="210632"/>
    <lineage>
        <taxon>Eukaryota</taxon>
        <taxon>Metazoa</taxon>
        <taxon>Chordata</taxon>
        <taxon>Craniata</taxon>
        <taxon>Vertebrata</taxon>
        <taxon>Euteleostomi</taxon>
        <taxon>Actinopterygii</taxon>
        <taxon>Neopterygii</taxon>
        <taxon>Teleostei</taxon>
        <taxon>Neoteleostei</taxon>
        <taxon>Acanthomorphata</taxon>
        <taxon>Ovalentaria</taxon>
        <taxon>Ambassidae</taxon>
        <taxon>Parambassis</taxon>
    </lineage>
</organism>
<evidence type="ECO:0000313" key="6">
    <source>
        <dbReference type="RefSeq" id="XP_028275621.1"/>
    </source>
</evidence>
<name>A0A6P7JJ00_9TELE</name>
<dbReference type="RefSeq" id="XP_028275622.1">
    <property type="nucleotide sequence ID" value="XM_028419821.1"/>
</dbReference>
<dbReference type="Pfam" id="PF00445">
    <property type="entry name" value="Ribonuclease_T2"/>
    <property type="match status" value="1"/>
</dbReference>
<dbReference type="RefSeq" id="XP_028275621.1">
    <property type="nucleotide sequence ID" value="XM_028419820.1"/>
</dbReference>
<keyword evidence="4" id="KW-0732">Signal</keyword>
<comment type="similarity">
    <text evidence="2 3">Belongs to the RNase T2 family.</text>
</comment>
<proteinExistence type="inferred from homology"/>
<dbReference type="GO" id="GO:0003723">
    <property type="term" value="F:RNA binding"/>
    <property type="evidence" value="ECO:0007669"/>
    <property type="project" value="InterPro"/>
</dbReference>
<evidence type="ECO:0000313" key="5">
    <source>
        <dbReference type="Proteomes" id="UP000515145"/>
    </source>
</evidence>
<protein>
    <submittedName>
        <fullName evidence="6 7">Ribonuclease Oy-like</fullName>
    </submittedName>
</protein>
<dbReference type="InterPro" id="IPR001568">
    <property type="entry name" value="RNase_T2-like"/>
</dbReference>
<sequence>MCCSVLPLLVSLSPAFLFLLHLHDVTTTQGGPWEDYKHGRQGLEMHEKGHYCVWSCLLFTLQWPGGFCQSLYNESLCRIPPSIDDWTIHGLWPLRAMSCCDCWPIFHSDVQDLEAELDEHWPSLLKTKSSFQFWKEEWKKHGACAACVEGLNSPLRYFQICLKLRGRFDIHRLLEEAGVTPSCQTSYKAEEVKGILAPHLGDRHQLQCATDHKDREVWFQLKIHLSRNLTVGCNHHGDPASGSDPGPGLSVHTCPPNASLYYFPINHQQPWRPCG</sequence>
<dbReference type="GO" id="GO:0006401">
    <property type="term" value="P:RNA catabolic process"/>
    <property type="evidence" value="ECO:0007669"/>
    <property type="project" value="TreeGrafter"/>
</dbReference>
<keyword evidence="5" id="KW-1185">Reference proteome</keyword>
<dbReference type="GeneID" id="114444921"/>
<dbReference type="Proteomes" id="UP000515145">
    <property type="component" value="Chromosome 13"/>
</dbReference>